<comment type="subcellular location">
    <subcellularLocation>
        <location evidence="1">Endomembrane system</location>
        <topology evidence="1">Multi-pass membrane protein</topology>
    </subcellularLocation>
</comment>
<name>G0ECS6_PYRF1</name>
<dbReference type="Pfam" id="PF17820">
    <property type="entry name" value="PDZ_6"/>
    <property type="match status" value="1"/>
</dbReference>
<evidence type="ECO:0000256" key="3">
    <source>
        <dbReference type="ARBA" id="ARBA00022989"/>
    </source>
</evidence>
<dbReference type="GO" id="GO:0005737">
    <property type="term" value="C:cytoplasm"/>
    <property type="evidence" value="ECO:0007669"/>
    <property type="project" value="TreeGrafter"/>
</dbReference>
<dbReference type="InterPro" id="IPR001478">
    <property type="entry name" value="PDZ"/>
</dbReference>
<dbReference type="InterPro" id="IPR008915">
    <property type="entry name" value="Peptidase_M50"/>
</dbReference>
<dbReference type="STRING" id="694429.Pyrfu_1792"/>
<evidence type="ECO:0000313" key="7">
    <source>
        <dbReference type="EMBL" id="AEM39646.1"/>
    </source>
</evidence>
<dbReference type="PANTHER" id="PTHR13325">
    <property type="entry name" value="PROTEASE M50 MEMBRANE-BOUND TRANSCRIPTION FACTOR SITE 2 PROTEASE"/>
    <property type="match status" value="1"/>
</dbReference>
<dbReference type="Gene3D" id="2.30.42.10">
    <property type="match status" value="1"/>
</dbReference>
<dbReference type="GeneID" id="11138128"/>
<evidence type="ECO:0000256" key="2">
    <source>
        <dbReference type="ARBA" id="ARBA00022692"/>
    </source>
</evidence>
<feature type="transmembrane region" description="Helical" evidence="5">
    <location>
        <begin position="295"/>
        <end position="316"/>
    </location>
</feature>
<dbReference type="InterPro" id="IPR041489">
    <property type="entry name" value="PDZ_6"/>
</dbReference>
<dbReference type="OrthoDB" id="15212at2157"/>
<dbReference type="EMBL" id="CP002838">
    <property type="protein sequence ID" value="AEM39646.1"/>
    <property type="molecule type" value="Genomic_DNA"/>
</dbReference>
<feature type="domain" description="PDZ" evidence="6">
    <location>
        <begin position="207"/>
        <end position="261"/>
    </location>
</feature>
<dbReference type="InParanoid" id="G0ECS6"/>
<dbReference type="AlphaFoldDB" id="G0ECS6"/>
<evidence type="ECO:0000256" key="5">
    <source>
        <dbReference type="SAM" id="Phobius"/>
    </source>
</evidence>
<dbReference type="Proteomes" id="UP000001037">
    <property type="component" value="Chromosome"/>
</dbReference>
<protein>
    <submittedName>
        <fullName evidence="7">Peptidase M50</fullName>
    </submittedName>
</protein>
<keyword evidence="8" id="KW-1185">Reference proteome</keyword>
<dbReference type="PRINTS" id="PR01000">
    <property type="entry name" value="SREBPS2PTASE"/>
</dbReference>
<proteinExistence type="predicted"/>
<dbReference type="InterPro" id="IPR001193">
    <property type="entry name" value="MBTPS2"/>
</dbReference>
<dbReference type="PANTHER" id="PTHR13325:SF3">
    <property type="entry name" value="MEMBRANE-BOUND TRANSCRIPTION FACTOR SITE-2 PROTEASE"/>
    <property type="match status" value="1"/>
</dbReference>
<keyword evidence="4 5" id="KW-0472">Membrane</keyword>
<evidence type="ECO:0000256" key="4">
    <source>
        <dbReference type="ARBA" id="ARBA00023136"/>
    </source>
</evidence>
<dbReference type="eggNOG" id="arCOG04064">
    <property type="taxonomic scope" value="Archaea"/>
</dbReference>
<feature type="transmembrane region" description="Helical" evidence="5">
    <location>
        <begin position="104"/>
        <end position="128"/>
    </location>
</feature>
<dbReference type="KEGG" id="pfm:Pyrfu_1792"/>
<dbReference type="CDD" id="cd23081">
    <property type="entry name" value="cpPDZ_EcRseP-like"/>
    <property type="match status" value="1"/>
</dbReference>
<gene>
    <name evidence="7" type="ordered locus">Pyrfu_1792</name>
</gene>
<feature type="transmembrane region" description="Helical" evidence="5">
    <location>
        <begin position="6"/>
        <end position="26"/>
    </location>
</feature>
<dbReference type="GO" id="GO:0004222">
    <property type="term" value="F:metalloendopeptidase activity"/>
    <property type="evidence" value="ECO:0007669"/>
    <property type="project" value="InterPro"/>
</dbReference>
<dbReference type="HOGENOM" id="CLU_042134_0_0_2"/>
<dbReference type="RefSeq" id="WP_014027323.1">
    <property type="nucleotide sequence ID" value="NC_015931.1"/>
</dbReference>
<dbReference type="GO" id="GO:0031293">
    <property type="term" value="P:membrane protein intracellular domain proteolysis"/>
    <property type="evidence" value="ECO:0007669"/>
    <property type="project" value="TreeGrafter"/>
</dbReference>
<dbReference type="SUPFAM" id="SSF50156">
    <property type="entry name" value="PDZ domain-like"/>
    <property type="match status" value="1"/>
</dbReference>
<evidence type="ECO:0000313" key="8">
    <source>
        <dbReference type="Proteomes" id="UP000001037"/>
    </source>
</evidence>
<evidence type="ECO:0000259" key="6">
    <source>
        <dbReference type="PROSITE" id="PS50106"/>
    </source>
</evidence>
<feature type="transmembrane region" description="Helical" evidence="5">
    <location>
        <begin position="337"/>
        <end position="359"/>
    </location>
</feature>
<dbReference type="InterPro" id="IPR036034">
    <property type="entry name" value="PDZ_sf"/>
</dbReference>
<evidence type="ECO:0000256" key="1">
    <source>
        <dbReference type="ARBA" id="ARBA00004127"/>
    </source>
</evidence>
<dbReference type="PROSITE" id="PS50106">
    <property type="entry name" value="PDZ"/>
    <property type="match status" value="1"/>
</dbReference>
<dbReference type="GO" id="GO:0016020">
    <property type="term" value="C:membrane"/>
    <property type="evidence" value="ECO:0007669"/>
    <property type="project" value="InterPro"/>
</dbReference>
<keyword evidence="3 5" id="KW-1133">Transmembrane helix</keyword>
<keyword evidence="2 5" id="KW-0812">Transmembrane</keyword>
<organism evidence="7 8">
    <name type="scientific">Pyrolobus fumarii (strain DSM 11204 / 1A)</name>
    <dbReference type="NCBI Taxonomy" id="694429"/>
    <lineage>
        <taxon>Archaea</taxon>
        <taxon>Thermoproteota</taxon>
        <taxon>Thermoprotei</taxon>
        <taxon>Desulfurococcales</taxon>
        <taxon>Pyrodictiaceae</taxon>
        <taxon>Pyrolobus</taxon>
    </lineage>
</organism>
<sequence>MPVDPSVHLLLAWLAVFYVLVVLFWAKRDTFQRLGVEATPFALVVRKGASFDFAKRINPRIAKVLFTIGVFILAYVAFKFYASILALTLMRLSGVETPPAVTPIIPGVTVSLETFLVMLPALGAAVVAHEVAHGIAARIEGVPVKSTGLMLIMGVLPAAFVEPEEEAFKKLRLLPKLRVLSAGVLANYLLALLAINMLAMIGYHPVMVILSVEPGSPAEKAGLKPGDVILYVNGTRVDSIEELRRVINESRVVNVTVLRDGKHVSFLVEPRLVKGGAKMIGVIVGFRDPSLLHTLLRWLFFINWSLALINAAPLVITDGGKALTEVCMRAIGQPGKIVSAVLQAATILMLVVNVGIVRIG</sequence>
<dbReference type="GO" id="GO:0012505">
    <property type="term" value="C:endomembrane system"/>
    <property type="evidence" value="ECO:0007669"/>
    <property type="project" value="UniProtKB-SubCell"/>
</dbReference>
<reference evidence="7 8" key="1">
    <citation type="journal article" date="2011" name="Stand. Genomic Sci.">
        <title>Complete genome sequence of the hyperthermophilic chemolithoautotroph Pyrolobus fumarii type strain (1A).</title>
        <authorList>
            <person name="Anderson I."/>
            <person name="Goker M."/>
            <person name="Nolan M."/>
            <person name="Lucas S."/>
            <person name="Hammon N."/>
            <person name="Deshpande S."/>
            <person name="Cheng J.F."/>
            <person name="Tapia R."/>
            <person name="Han C."/>
            <person name="Goodwin L."/>
            <person name="Pitluck S."/>
            <person name="Huntemann M."/>
            <person name="Liolios K."/>
            <person name="Ivanova N."/>
            <person name="Pagani I."/>
            <person name="Mavromatis K."/>
            <person name="Ovchinikova G."/>
            <person name="Pati A."/>
            <person name="Chen A."/>
            <person name="Palaniappan K."/>
            <person name="Land M."/>
            <person name="Hauser L."/>
            <person name="Brambilla E.M."/>
            <person name="Huber H."/>
            <person name="Yasawong M."/>
            <person name="Rohde M."/>
            <person name="Spring S."/>
            <person name="Abt B."/>
            <person name="Sikorski J."/>
            <person name="Wirth R."/>
            <person name="Detter J.C."/>
            <person name="Woyke T."/>
            <person name="Bristow J."/>
            <person name="Eisen J.A."/>
            <person name="Markowitz V."/>
            <person name="Hugenholtz P."/>
            <person name="Kyrpides N.C."/>
            <person name="Klenk H.P."/>
            <person name="Lapidus A."/>
        </authorList>
    </citation>
    <scope>NUCLEOTIDE SEQUENCE [LARGE SCALE GENOMIC DNA]</scope>
    <source>
        <strain evidence="8">DSM 11204 / 1A</strain>
    </source>
</reference>
<feature type="transmembrane region" description="Helical" evidence="5">
    <location>
        <begin position="64"/>
        <end position="84"/>
    </location>
</feature>
<dbReference type="SMART" id="SM00228">
    <property type="entry name" value="PDZ"/>
    <property type="match status" value="1"/>
</dbReference>
<dbReference type="FunCoup" id="G0ECS6">
    <property type="interactions" value="44"/>
</dbReference>
<feature type="transmembrane region" description="Helical" evidence="5">
    <location>
        <begin position="179"/>
        <end position="203"/>
    </location>
</feature>
<accession>G0ECS6</accession>
<dbReference type="Pfam" id="PF02163">
    <property type="entry name" value="Peptidase_M50"/>
    <property type="match status" value="1"/>
</dbReference>